<reference evidence="3" key="1">
    <citation type="journal article" date="2018" name="PLoS Negl. Trop. Dis.">
        <title>An insight into the salivary gland and fat body transcriptome of Panstrongylus lignarius (Hemiptera: Heteroptera), the main vector of Chagas disease in Peru.</title>
        <authorList>
            <person name="Nevoa J.C."/>
            <person name="Mendes M.T."/>
            <person name="da Silva M.V."/>
            <person name="Soares S.C."/>
            <person name="Oliveira C.J.F."/>
            <person name="Ribeiro J.M.C."/>
        </authorList>
    </citation>
    <scope>NUCLEOTIDE SEQUENCE</scope>
</reference>
<protein>
    <submittedName>
        <fullName evidence="3">Putative secreted protein</fullName>
    </submittedName>
</protein>
<accession>A0A224XP24</accession>
<keyword evidence="2" id="KW-0732">Signal</keyword>
<keyword evidence="1" id="KW-0472">Membrane</keyword>
<name>A0A224XP24_9HEMI</name>
<proteinExistence type="predicted"/>
<dbReference type="AlphaFoldDB" id="A0A224XP24"/>
<dbReference type="EMBL" id="GFTR01004838">
    <property type="protein sequence ID" value="JAW11588.1"/>
    <property type="molecule type" value="Transcribed_RNA"/>
</dbReference>
<evidence type="ECO:0000256" key="2">
    <source>
        <dbReference type="SAM" id="SignalP"/>
    </source>
</evidence>
<keyword evidence="1" id="KW-0812">Transmembrane</keyword>
<feature type="transmembrane region" description="Helical" evidence="1">
    <location>
        <begin position="287"/>
        <end position="304"/>
    </location>
</feature>
<dbReference type="Gene3D" id="3.90.280.10">
    <property type="entry name" value="PEBP-like"/>
    <property type="match status" value="1"/>
</dbReference>
<keyword evidence="1" id="KW-1133">Transmembrane helix</keyword>
<feature type="chain" id="PRO_5013256990" evidence="2">
    <location>
        <begin position="27"/>
        <end position="306"/>
    </location>
</feature>
<sequence length="306" mass="34008">MIQQWWLKSPRQLAVVLLILFSTVDALDFDQLCPKGNITVISANTNSIIVTPSRCFPTPVVHRNLLRSKPMVEIKTEPPKLFNYTAVMVEYNNTFNKYELYWLEPNLTVNAQQRLAQNTTFIRNIIKMIEYRPPKASPQNVTYYILVYRQSAMPVQPPPPGSGPFRPQSWATTSNLTLIGGATFKVLANVSFQPAHQPLPSPAVVPVSPILSPQHPQSLPGSGNVLQYNYSSAGNYSNHTRPAPLPPYYPPQPPSPYIPPAYQPPNQFHPPMNAPPQKGKKGAAVDLQAATSLIIVMALLSFVFNV</sequence>
<evidence type="ECO:0000256" key="1">
    <source>
        <dbReference type="SAM" id="Phobius"/>
    </source>
</evidence>
<evidence type="ECO:0000313" key="3">
    <source>
        <dbReference type="EMBL" id="JAW11588.1"/>
    </source>
</evidence>
<dbReference type="InterPro" id="IPR036610">
    <property type="entry name" value="PEBP-like_sf"/>
</dbReference>
<feature type="signal peptide" evidence="2">
    <location>
        <begin position="1"/>
        <end position="26"/>
    </location>
</feature>
<organism evidence="3">
    <name type="scientific">Panstrongylus lignarius</name>
    <dbReference type="NCBI Taxonomy" id="156445"/>
    <lineage>
        <taxon>Eukaryota</taxon>
        <taxon>Metazoa</taxon>
        <taxon>Ecdysozoa</taxon>
        <taxon>Arthropoda</taxon>
        <taxon>Hexapoda</taxon>
        <taxon>Insecta</taxon>
        <taxon>Pterygota</taxon>
        <taxon>Neoptera</taxon>
        <taxon>Paraneoptera</taxon>
        <taxon>Hemiptera</taxon>
        <taxon>Heteroptera</taxon>
        <taxon>Panheteroptera</taxon>
        <taxon>Cimicomorpha</taxon>
        <taxon>Reduviidae</taxon>
        <taxon>Triatominae</taxon>
        <taxon>Panstrongylus</taxon>
    </lineage>
</organism>